<protein>
    <submittedName>
        <fullName evidence="2">P-loop containing nucleoside triphosphate hydrolase protein</fullName>
    </submittedName>
</protein>
<evidence type="ECO:0000259" key="1">
    <source>
        <dbReference type="SMART" id="SM00382"/>
    </source>
</evidence>
<dbReference type="RefSeq" id="XP_056491646.1">
    <property type="nucleotide sequence ID" value="XM_056628912.1"/>
</dbReference>
<dbReference type="SMART" id="SM00382">
    <property type="entry name" value="AAA"/>
    <property type="match status" value="1"/>
</dbReference>
<dbReference type="Proteomes" id="UP001147747">
    <property type="component" value="Unassembled WGS sequence"/>
</dbReference>
<keyword evidence="3" id="KW-1185">Reference proteome</keyword>
<dbReference type="AlphaFoldDB" id="A0A9W9W6I3"/>
<dbReference type="InterPro" id="IPR003593">
    <property type="entry name" value="AAA+_ATPase"/>
</dbReference>
<dbReference type="GO" id="GO:0005524">
    <property type="term" value="F:ATP binding"/>
    <property type="evidence" value="ECO:0007669"/>
    <property type="project" value="InterPro"/>
</dbReference>
<dbReference type="InterPro" id="IPR003959">
    <property type="entry name" value="ATPase_AAA_core"/>
</dbReference>
<dbReference type="GO" id="GO:0016887">
    <property type="term" value="F:ATP hydrolysis activity"/>
    <property type="evidence" value="ECO:0007669"/>
    <property type="project" value="InterPro"/>
</dbReference>
<reference evidence="2" key="2">
    <citation type="journal article" date="2023" name="IMA Fungus">
        <title>Comparative genomic study of the Penicillium genus elucidates a diverse pangenome and 15 lateral gene transfer events.</title>
        <authorList>
            <person name="Petersen C."/>
            <person name="Sorensen T."/>
            <person name="Nielsen M.R."/>
            <person name="Sondergaard T.E."/>
            <person name="Sorensen J.L."/>
            <person name="Fitzpatrick D.A."/>
            <person name="Frisvad J.C."/>
            <person name="Nielsen K.L."/>
        </authorList>
    </citation>
    <scope>NUCLEOTIDE SEQUENCE</scope>
    <source>
        <strain evidence="2">IBT 29677</strain>
    </source>
</reference>
<name>A0A9W9W6I3_9EURO</name>
<keyword evidence="2" id="KW-0378">Hydrolase</keyword>
<evidence type="ECO:0000313" key="3">
    <source>
        <dbReference type="Proteomes" id="UP001147747"/>
    </source>
</evidence>
<dbReference type="PANTHER" id="PTHR46411:SF2">
    <property type="entry name" value="AAA+ ATPASE DOMAIN-CONTAINING PROTEIN"/>
    <property type="match status" value="1"/>
</dbReference>
<reference evidence="2" key="1">
    <citation type="submission" date="2022-12" db="EMBL/GenBank/DDBJ databases">
        <authorList>
            <person name="Petersen C."/>
        </authorList>
    </citation>
    <scope>NUCLEOTIDE SEQUENCE</scope>
    <source>
        <strain evidence="2">IBT 29677</strain>
    </source>
</reference>
<sequence length="248" mass="27511">MPISEESALVMLHGGPGVGKTFTVKLAAEYTRRPLISISMADIFKTGQDGPRRVRAILKMASHWNALVSLENVELLSEEETKHDSPQHANVLSIIQILERHHGLVFLITDRIGAVNMNLITRTALAINLPPLDQNSQIKILLSLAASHDGVVREGIQAVASGWRSWKTTKGMNGWQIQRGVTAALELSRNEENPFDLKLLEKTFSSQVQFQSYLWTLGRGDSDAALQRNHRNDRFVVTGDPLFGVGKK</sequence>
<dbReference type="SUPFAM" id="SSF52540">
    <property type="entry name" value="P-loop containing nucleoside triphosphate hydrolases"/>
    <property type="match status" value="1"/>
</dbReference>
<dbReference type="InterPro" id="IPR027417">
    <property type="entry name" value="P-loop_NTPase"/>
</dbReference>
<organism evidence="2 3">
    <name type="scientific">Penicillium cosmopolitanum</name>
    <dbReference type="NCBI Taxonomy" id="1131564"/>
    <lineage>
        <taxon>Eukaryota</taxon>
        <taxon>Fungi</taxon>
        <taxon>Dikarya</taxon>
        <taxon>Ascomycota</taxon>
        <taxon>Pezizomycotina</taxon>
        <taxon>Eurotiomycetes</taxon>
        <taxon>Eurotiomycetidae</taxon>
        <taxon>Eurotiales</taxon>
        <taxon>Aspergillaceae</taxon>
        <taxon>Penicillium</taxon>
    </lineage>
</organism>
<evidence type="ECO:0000313" key="2">
    <source>
        <dbReference type="EMBL" id="KAJ5404404.1"/>
    </source>
</evidence>
<dbReference type="Pfam" id="PF00004">
    <property type="entry name" value="AAA"/>
    <property type="match status" value="1"/>
</dbReference>
<dbReference type="PANTHER" id="PTHR46411">
    <property type="entry name" value="FAMILY ATPASE, PUTATIVE-RELATED"/>
    <property type="match status" value="1"/>
</dbReference>
<accession>A0A9W9W6I3</accession>
<gene>
    <name evidence="2" type="ORF">N7509_004275</name>
</gene>
<dbReference type="EMBL" id="JAPZBU010000005">
    <property type="protein sequence ID" value="KAJ5404404.1"/>
    <property type="molecule type" value="Genomic_DNA"/>
</dbReference>
<proteinExistence type="predicted"/>
<dbReference type="OrthoDB" id="4183084at2759"/>
<dbReference type="Gene3D" id="3.40.50.300">
    <property type="entry name" value="P-loop containing nucleotide triphosphate hydrolases"/>
    <property type="match status" value="1"/>
</dbReference>
<dbReference type="GeneID" id="81367892"/>
<comment type="caution">
    <text evidence="2">The sequence shown here is derived from an EMBL/GenBank/DDBJ whole genome shotgun (WGS) entry which is preliminary data.</text>
</comment>
<feature type="domain" description="AAA+ ATPase" evidence="1">
    <location>
        <begin position="6"/>
        <end position="131"/>
    </location>
</feature>